<dbReference type="PANTHER" id="PTHR13191:SF0">
    <property type="entry name" value="RIBOSOMAL RNA-PROCESSING PROTEIN 7 HOMOLOG A-RELATED"/>
    <property type="match status" value="1"/>
</dbReference>
<feature type="coiled-coil region" evidence="2">
    <location>
        <begin position="325"/>
        <end position="352"/>
    </location>
</feature>
<dbReference type="InterPro" id="IPR024326">
    <property type="entry name" value="RRP7_C"/>
</dbReference>
<name>A0AAD5TJW2_9FUNG</name>
<dbReference type="GO" id="GO:0032545">
    <property type="term" value="C:CURI complex"/>
    <property type="evidence" value="ECO:0007669"/>
    <property type="project" value="TreeGrafter"/>
</dbReference>
<evidence type="ECO:0000259" key="5">
    <source>
        <dbReference type="Pfam" id="PF17799"/>
    </source>
</evidence>
<dbReference type="Pfam" id="PF17799">
    <property type="entry name" value="RRM_Rrp7"/>
    <property type="match status" value="1"/>
</dbReference>
<dbReference type="PANTHER" id="PTHR13191">
    <property type="entry name" value="RIBOSOMAL RNA PROCESSING PROTEIN 7-RELATED"/>
    <property type="match status" value="1"/>
</dbReference>
<evidence type="ECO:0000313" key="6">
    <source>
        <dbReference type="EMBL" id="KAJ3176711.1"/>
    </source>
</evidence>
<gene>
    <name evidence="6" type="primary">RRP7A</name>
    <name evidence="6" type="ORF">HDU87_004850</name>
</gene>
<feature type="region of interest" description="Disordered" evidence="3">
    <location>
        <begin position="1"/>
        <end position="32"/>
    </location>
</feature>
<comment type="caution">
    <text evidence="6">The sequence shown here is derived from an EMBL/GenBank/DDBJ whole genome shotgun (WGS) entry which is preliminary data.</text>
</comment>
<dbReference type="InterPro" id="IPR035979">
    <property type="entry name" value="RBD_domain_sf"/>
</dbReference>
<dbReference type="EMBL" id="JADGJQ010000038">
    <property type="protein sequence ID" value="KAJ3176711.1"/>
    <property type="molecule type" value="Genomic_DNA"/>
</dbReference>
<dbReference type="Gene3D" id="3.30.70.330">
    <property type="match status" value="1"/>
</dbReference>
<dbReference type="SUPFAM" id="SSF54928">
    <property type="entry name" value="RNA-binding domain, RBD"/>
    <property type="match status" value="1"/>
</dbReference>
<sequence>MVRATKSPRAQENGSKSVSKPSPPAAPPTTTAAAAAVPLSQFGQFRILPVNVTPITAYTTPLPSFAAAHHSATTTTNTTPTRPIPAVHYLFIRAHEPRKPDPSLPAGRTLFIANVPTDATAAHFARLFRRCGAVERVAWGGNGNGNGNGSKDDGVRQTGGHAHVVFKQHDAVENAVGMKSRARVWSAAAAAAAAEKSSVVKEDNDDDDDVDDDGSAKSSTRPLSGLAKYLAAHYAARPTLATLAAETNATLAAFEDAERAARAAVESARNVPDADGFVTVVRGRGRKGMNCDGQGASVTAARAEDLTKLKPKKKELVDFYRFQLRENKRNQLADLRRKFEDDKQKIAALRANRRFNPY</sequence>
<evidence type="ECO:0000313" key="7">
    <source>
        <dbReference type="Proteomes" id="UP001212152"/>
    </source>
</evidence>
<feature type="domain" description="Rrp7 RRM-like N-terminal" evidence="5">
    <location>
        <begin position="85"/>
        <end position="130"/>
    </location>
</feature>
<organism evidence="6 7">
    <name type="scientific">Geranomyces variabilis</name>
    <dbReference type="NCBI Taxonomy" id="109894"/>
    <lineage>
        <taxon>Eukaryota</taxon>
        <taxon>Fungi</taxon>
        <taxon>Fungi incertae sedis</taxon>
        <taxon>Chytridiomycota</taxon>
        <taxon>Chytridiomycota incertae sedis</taxon>
        <taxon>Chytridiomycetes</taxon>
        <taxon>Spizellomycetales</taxon>
        <taxon>Powellomycetaceae</taxon>
        <taxon>Geranomyces</taxon>
    </lineage>
</organism>
<dbReference type="Pfam" id="PF12923">
    <property type="entry name" value="RRP7"/>
    <property type="match status" value="1"/>
</dbReference>
<dbReference type="GO" id="GO:0034456">
    <property type="term" value="C:UTP-C complex"/>
    <property type="evidence" value="ECO:0007669"/>
    <property type="project" value="TreeGrafter"/>
</dbReference>
<comment type="similarity">
    <text evidence="1">Belongs to the RRP7 family.</text>
</comment>
<evidence type="ECO:0000256" key="1">
    <source>
        <dbReference type="ARBA" id="ARBA00006110"/>
    </source>
</evidence>
<dbReference type="InterPro" id="IPR040447">
    <property type="entry name" value="RRM_Rrp7"/>
</dbReference>
<evidence type="ECO:0000256" key="2">
    <source>
        <dbReference type="SAM" id="Coils"/>
    </source>
</evidence>
<dbReference type="AlphaFoldDB" id="A0AAD5TJW2"/>
<dbReference type="GO" id="GO:0000028">
    <property type="term" value="P:ribosomal small subunit assembly"/>
    <property type="evidence" value="ECO:0007669"/>
    <property type="project" value="TreeGrafter"/>
</dbReference>
<dbReference type="Proteomes" id="UP001212152">
    <property type="component" value="Unassembled WGS sequence"/>
</dbReference>
<feature type="compositionally biased region" description="Acidic residues" evidence="3">
    <location>
        <begin position="203"/>
        <end position="213"/>
    </location>
</feature>
<feature type="domain" description="Ribosomal RNA-processing protein 7 C-terminal" evidence="4">
    <location>
        <begin position="237"/>
        <end position="358"/>
    </location>
</feature>
<proteinExistence type="inferred from homology"/>
<dbReference type="InterPro" id="IPR012677">
    <property type="entry name" value="Nucleotide-bd_a/b_plait_sf"/>
</dbReference>
<dbReference type="CDD" id="cd12951">
    <property type="entry name" value="RRP7_Rrp7A"/>
    <property type="match status" value="1"/>
</dbReference>
<protein>
    <submittedName>
        <fullName evidence="6">Ribosomal RNA-processing protein 7 A</fullName>
    </submittedName>
</protein>
<evidence type="ECO:0000259" key="4">
    <source>
        <dbReference type="Pfam" id="PF12923"/>
    </source>
</evidence>
<keyword evidence="2" id="KW-0175">Coiled coil</keyword>
<dbReference type="InterPro" id="IPR040446">
    <property type="entry name" value="RRP7"/>
</dbReference>
<keyword evidence="7" id="KW-1185">Reference proteome</keyword>
<dbReference type="GO" id="GO:0006364">
    <property type="term" value="P:rRNA processing"/>
    <property type="evidence" value="ECO:0007669"/>
    <property type="project" value="TreeGrafter"/>
</dbReference>
<evidence type="ECO:0000256" key="3">
    <source>
        <dbReference type="SAM" id="MobiDB-lite"/>
    </source>
</evidence>
<dbReference type="Gene3D" id="6.10.250.1770">
    <property type="match status" value="1"/>
</dbReference>
<accession>A0AAD5TJW2</accession>
<dbReference type="CDD" id="cd12293">
    <property type="entry name" value="dRRM_Rrp7p"/>
    <property type="match status" value="1"/>
</dbReference>
<reference evidence="6" key="1">
    <citation type="submission" date="2020-05" db="EMBL/GenBank/DDBJ databases">
        <title>Phylogenomic resolution of chytrid fungi.</title>
        <authorList>
            <person name="Stajich J.E."/>
            <person name="Amses K."/>
            <person name="Simmons R."/>
            <person name="Seto K."/>
            <person name="Myers J."/>
            <person name="Bonds A."/>
            <person name="Quandt C.A."/>
            <person name="Barry K."/>
            <person name="Liu P."/>
            <person name="Grigoriev I."/>
            <person name="Longcore J.E."/>
            <person name="James T.Y."/>
        </authorList>
    </citation>
    <scope>NUCLEOTIDE SEQUENCE</scope>
    <source>
        <strain evidence="6">JEL0379</strain>
    </source>
</reference>
<dbReference type="GO" id="GO:0003676">
    <property type="term" value="F:nucleic acid binding"/>
    <property type="evidence" value="ECO:0007669"/>
    <property type="project" value="InterPro"/>
</dbReference>
<feature type="region of interest" description="Disordered" evidence="3">
    <location>
        <begin position="195"/>
        <end position="221"/>
    </location>
</feature>